<dbReference type="AlphaFoldDB" id="A0A6A1W655"/>
<proteinExistence type="predicted"/>
<gene>
    <name evidence="1" type="ORF">CJ030_MR3G011153</name>
</gene>
<evidence type="ECO:0000313" key="2">
    <source>
        <dbReference type="Proteomes" id="UP000516437"/>
    </source>
</evidence>
<organism evidence="1 2">
    <name type="scientific">Morella rubra</name>
    <name type="common">Chinese bayberry</name>
    <dbReference type="NCBI Taxonomy" id="262757"/>
    <lineage>
        <taxon>Eukaryota</taxon>
        <taxon>Viridiplantae</taxon>
        <taxon>Streptophyta</taxon>
        <taxon>Embryophyta</taxon>
        <taxon>Tracheophyta</taxon>
        <taxon>Spermatophyta</taxon>
        <taxon>Magnoliopsida</taxon>
        <taxon>eudicotyledons</taxon>
        <taxon>Gunneridae</taxon>
        <taxon>Pentapetalae</taxon>
        <taxon>rosids</taxon>
        <taxon>fabids</taxon>
        <taxon>Fagales</taxon>
        <taxon>Myricaceae</taxon>
        <taxon>Morella</taxon>
    </lineage>
</organism>
<dbReference type="EMBL" id="RXIC02000021">
    <property type="protein sequence ID" value="KAB1219587.1"/>
    <property type="molecule type" value="Genomic_DNA"/>
</dbReference>
<comment type="caution">
    <text evidence="1">The sequence shown here is derived from an EMBL/GenBank/DDBJ whole genome shotgun (WGS) entry which is preliminary data.</text>
</comment>
<sequence>MGAKGSGSKEKQMAEEDCDFYDGEHEMTEEECLFYNSSFEVRSFDVPAIPDVFSCGMIQPYDITSERERIEVGLLSQLAIDEYNHRFEDLVEGGMIKTCQAMVFRGRGLKMLVKSFRLKLPEYEQGNVE</sequence>
<name>A0A6A1W655_9ROSI</name>
<protein>
    <submittedName>
        <fullName evidence="1">Uncharacterized protein</fullName>
    </submittedName>
</protein>
<dbReference type="Proteomes" id="UP000516437">
    <property type="component" value="Chromosome 3"/>
</dbReference>
<reference evidence="1 2" key="1">
    <citation type="journal article" date="2019" name="Plant Biotechnol. J.">
        <title>The red bayberry genome and genetic basis of sex determination.</title>
        <authorList>
            <person name="Jia H.M."/>
            <person name="Jia H.J."/>
            <person name="Cai Q.L."/>
            <person name="Wang Y."/>
            <person name="Zhao H.B."/>
            <person name="Yang W.F."/>
            <person name="Wang G.Y."/>
            <person name="Li Y.H."/>
            <person name="Zhan D.L."/>
            <person name="Shen Y.T."/>
            <person name="Niu Q.F."/>
            <person name="Chang L."/>
            <person name="Qiu J."/>
            <person name="Zhao L."/>
            <person name="Xie H.B."/>
            <person name="Fu W.Y."/>
            <person name="Jin J."/>
            <person name="Li X.W."/>
            <person name="Jiao Y."/>
            <person name="Zhou C.C."/>
            <person name="Tu T."/>
            <person name="Chai C.Y."/>
            <person name="Gao J.L."/>
            <person name="Fan L.J."/>
            <person name="van de Weg E."/>
            <person name="Wang J.Y."/>
            <person name="Gao Z.S."/>
        </authorList>
    </citation>
    <scope>NUCLEOTIDE SEQUENCE [LARGE SCALE GENOMIC DNA]</scope>
    <source>
        <tissue evidence="1">Leaves</tissue>
    </source>
</reference>
<accession>A0A6A1W655</accession>
<dbReference type="OrthoDB" id="1650456at2759"/>
<keyword evidence="2" id="KW-1185">Reference proteome</keyword>
<evidence type="ECO:0000313" key="1">
    <source>
        <dbReference type="EMBL" id="KAB1219587.1"/>
    </source>
</evidence>